<accession>A0A812C087</accession>
<dbReference type="InterPro" id="IPR002220">
    <property type="entry name" value="DapA-like"/>
</dbReference>
<proteinExistence type="inferred from homology"/>
<name>A0A812C087_ACAPH</name>
<dbReference type="CDD" id="cd00408">
    <property type="entry name" value="DHDPS-like"/>
    <property type="match status" value="1"/>
</dbReference>
<dbReference type="EC" id="4.1.3.16" evidence="4"/>
<evidence type="ECO:0000256" key="4">
    <source>
        <dbReference type="ARBA" id="ARBA00012215"/>
    </source>
</evidence>
<dbReference type="PANTHER" id="PTHR12128">
    <property type="entry name" value="DIHYDRODIPICOLINATE SYNTHASE"/>
    <property type="match status" value="1"/>
</dbReference>
<comment type="subunit">
    <text evidence="3">Homotetramer.</text>
</comment>
<evidence type="ECO:0000256" key="11">
    <source>
        <dbReference type="ARBA" id="ARBA00033613"/>
    </source>
</evidence>
<dbReference type="PRINTS" id="PR00146">
    <property type="entry name" value="DHPICSNTHASE"/>
</dbReference>
<dbReference type="GO" id="GO:0008700">
    <property type="term" value="F:(R,S)-4-hydroxy-2-oxoglutarate aldolase activity"/>
    <property type="evidence" value="ECO:0007669"/>
    <property type="project" value="UniProtKB-EC"/>
</dbReference>
<evidence type="ECO:0000256" key="10">
    <source>
        <dbReference type="ARBA" id="ARBA00033610"/>
    </source>
</evidence>
<keyword evidence="16" id="KW-1185">Reference proteome</keyword>
<reference evidence="15" key="1">
    <citation type="submission" date="2021-01" db="EMBL/GenBank/DDBJ databases">
        <authorList>
            <person name="Li R."/>
            <person name="Bekaert M."/>
        </authorList>
    </citation>
    <scope>NUCLEOTIDE SEQUENCE</scope>
    <source>
        <strain evidence="15">Farmed</strain>
    </source>
</reference>
<evidence type="ECO:0000256" key="8">
    <source>
        <dbReference type="ARBA" id="ARBA00030874"/>
    </source>
</evidence>
<comment type="caution">
    <text evidence="15">The sequence shown here is derived from an EMBL/GenBank/DDBJ whole genome shotgun (WGS) entry which is preliminary data.</text>
</comment>
<evidence type="ECO:0000313" key="16">
    <source>
        <dbReference type="Proteomes" id="UP000597762"/>
    </source>
</evidence>
<evidence type="ECO:0000256" key="7">
    <source>
        <dbReference type="ARBA" id="ARBA00023270"/>
    </source>
</evidence>
<dbReference type="PROSITE" id="PS00666">
    <property type="entry name" value="DHDPS_2"/>
    <property type="match status" value="1"/>
</dbReference>
<evidence type="ECO:0000256" key="1">
    <source>
        <dbReference type="ARBA" id="ARBA00002577"/>
    </source>
</evidence>
<evidence type="ECO:0000256" key="2">
    <source>
        <dbReference type="ARBA" id="ARBA00007592"/>
    </source>
</evidence>
<dbReference type="Proteomes" id="UP000597762">
    <property type="component" value="Unassembled WGS sequence"/>
</dbReference>
<dbReference type="GO" id="GO:0044281">
    <property type="term" value="P:small molecule metabolic process"/>
    <property type="evidence" value="ECO:0007669"/>
    <property type="project" value="UniProtKB-ARBA"/>
</dbReference>
<dbReference type="InterPro" id="IPR013785">
    <property type="entry name" value="Aldolase_TIM"/>
</dbReference>
<evidence type="ECO:0000256" key="3">
    <source>
        <dbReference type="ARBA" id="ARBA00011881"/>
    </source>
</evidence>
<dbReference type="GO" id="GO:0008840">
    <property type="term" value="F:4-hydroxy-tetrahydrodipicolinate synthase activity"/>
    <property type="evidence" value="ECO:0007669"/>
    <property type="project" value="TreeGrafter"/>
</dbReference>
<evidence type="ECO:0000313" key="15">
    <source>
        <dbReference type="EMBL" id="CAE1250140.1"/>
    </source>
</evidence>
<feature type="active site" description="Schiff-base intermediate with substrate" evidence="13">
    <location>
        <position position="198"/>
    </location>
</feature>
<dbReference type="PANTHER" id="PTHR12128:SF66">
    <property type="entry name" value="4-HYDROXY-2-OXOGLUTARATE ALDOLASE, MITOCHONDRIAL"/>
    <property type="match status" value="1"/>
</dbReference>
<feature type="binding site" evidence="14">
    <location>
        <position position="241"/>
    </location>
    <ligand>
        <name>pyruvate</name>
        <dbReference type="ChEBI" id="CHEBI:15361"/>
    </ligand>
</feature>
<comment type="similarity">
    <text evidence="2 12">Belongs to the DapA family.</text>
</comment>
<dbReference type="PIRSF" id="PIRSF001365">
    <property type="entry name" value="DHDPS"/>
    <property type="match status" value="1"/>
</dbReference>
<gene>
    <name evidence="15" type="ORF">SPHA_26978</name>
</gene>
<organism evidence="15 16">
    <name type="scientific">Acanthosepion pharaonis</name>
    <name type="common">Pharaoh cuttlefish</name>
    <name type="synonym">Sepia pharaonis</name>
    <dbReference type="NCBI Taxonomy" id="158019"/>
    <lineage>
        <taxon>Eukaryota</taxon>
        <taxon>Metazoa</taxon>
        <taxon>Spiralia</taxon>
        <taxon>Lophotrochozoa</taxon>
        <taxon>Mollusca</taxon>
        <taxon>Cephalopoda</taxon>
        <taxon>Coleoidea</taxon>
        <taxon>Decapodiformes</taxon>
        <taxon>Sepiida</taxon>
        <taxon>Sepiina</taxon>
        <taxon>Sepiidae</taxon>
        <taxon>Acanthosepion</taxon>
    </lineage>
</organism>
<dbReference type="SUPFAM" id="SSF51569">
    <property type="entry name" value="Aldolase"/>
    <property type="match status" value="1"/>
</dbReference>
<protein>
    <recommendedName>
        <fullName evidence="5">4-hydroxy-2-oxoglutarate aldolase, mitochondrial</fullName>
        <ecNumber evidence="4">4.1.3.16</ecNumber>
    </recommendedName>
    <alternativeName>
        <fullName evidence="9">Dihydrodipicolinate synthase-like</fullName>
    </alternativeName>
    <alternativeName>
        <fullName evidence="8">Probable 2-keto-4-hydroxyglutarate aldolase</fullName>
    </alternativeName>
</protein>
<evidence type="ECO:0000256" key="12">
    <source>
        <dbReference type="PIRNR" id="PIRNR001365"/>
    </source>
</evidence>
<dbReference type="InterPro" id="IPR020625">
    <property type="entry name" value="Schiff_base-form_aldolases_AS"/>
</dbReference>
<comment type="catalytic activity">
    <reaction evidence="11">
        <text>(4S)-4-hydroxy-2-oxoglutarate = glyoxylate + pyruvate</text>
        <dbReference type="Rhea" id="RHEA:35639"/>
        <dbReference type="ChEBI" id="CHEBI:15361"/>
        <dbReference type="ChEBI" id="CHEBI:36655"/>
        <dbReference type="ChEBI" id="CHEBI:71685"/>
        <dbReference type="EC" id="4.1.3.16"/>
    </reaction>
</comment>
<dbReference type="EMBL" id="CAHIKZ030001033">
    <property type="protein sequence ID" value="CAE1250140.1"/>
    <property type="molecule type" value="Genomic_DNA"/>
</dbReference>
<keyword evidence="7" id="KW-0704">Schiff base</keyword>
<dbReference type="OrthoDB" id="191315at2759"/>
<evidence type="ECO:0000256" key="6">
    <source>
        <dbReference type="ARBA" id="ARBA00023239"/>
    </source>
</evidence>
<dbReference type="Pfam" id="PF00701">
    <property type="entry name" value="DHDPS"/>
    <property type="match status" value="1"/>
</dbReference>
<dbReference type="SMART" id="SM01130">
    <property type="entry name" value="DHDPS"/>
    <property type="match status" value="1"/>
</dbReference>
<comment type="function">
    <text evidence="1">Catalyzes the final step in the metabolic pathway of hydroxyproline.</text>
</comment>
<comment type="catalytic activity">
    <reaction evidence="10">
        <text>(4R)-4-hydroxy-2-oxoglutarate = glyoxylate + pyruvate</text>
        <dbReference type="Rhea" id="RHEA:30687"/>
        <dbReference type="ChEBI" id="CHEBI:15361"/>
        <dbReference type="ChEBI" id="CHEBI:36655"/>
        <dbReference type="ChEBI" id="CHEBI:62213"/>
        <dbReference type="EC" id="4.1.3.16"/>
    </reaction>
</comment>
<feature type="active site" description="Proton donor/acceptor" evidence="13">
    <location>
        <position position="170"/>
    </location>
</feature>
<dbReference type="AlphaFoldDB" id="A0A812C087"/>
<evidence type="ECO:0000256" key="13">
    <source>
        <dbReference type="PIRSR" id="PIRSR001365-1"/>
    </source>
</evidence>
<evidence type="ECO:0000256" key="14">
    <source>
        <dbReference type="PIRSR" id="PIRSR001365-2"/>
    </source>
</evidence>
<evidence type="ECO:0000256" key="9">
    <source>
        <dbReference type="ARBA" id="ARBA00032879"/>
    </source>
</evidence>
<keyword evidence="6 12" id="KW-0456">Lyase</keyword>
<evidence type="ECO:0000256" key="5">
    <source>
        <dbReference type="ARBA" id="ARBA00018425"/>
    </source>
</evidence>
<sequence>MSLLRFCFRKNFFVFRSSVGVGCFSREISTQQTKKLDLRGIFPPITTPFTSKGSIDFEKLSKNMKRWNEIPFKGYVVQGSNGEYVYLNTSERIDLVRRVAHLANDKLIIAGSGCESTAVTIELTRKMASAGANCALVITPSFYKGAMSNASFKTHFLKIADDSPIPILLYNVPVNTGLDLDPNIILELADHPNIVGLKDSGGDISKIGNLVFATKNKDFQILAGSAGFLYPALMMGCVGGICALANAMGKELCDLQLLYEQGKHEEALELQQKLIAPNTAVTRKYGVAGLKQAMEWFGFHGGPPRLPMLPLNREQITELKKEFTTRGFKV</sequence>
<dbReference type="Gene3D" id="3.20.20.70">
    <property type="entry name" value="Aldolase class I"/>
    <property type="match status" value="1"/>
</dbReference>